<organism evidence="2 3">
    <name type="scientific">Abeliophyllum distichum</name>
    <dbReference type="NCBI Taxonomy" id="126358"/>
    <lineage>
        <taxon>Eukaryota</taxon>
        <taxon>Viridiplantae</taxon>
        <taxon>Streptophyta</taxon>
        <taxon>Embryophyta</taxon>
        <taxon>Tracheophyta</taxon>
        <taxon>Spermatophyta</taxon>
        <taxon>Magnoliopsida</taxon>
        <taxon>eudicotyledons</taxon>
        <taxon>Gunneridae</taxon>
        <taxon>Pentapetalae</taxon>
        <taxon>asterids</taxon>
        <taxon>lamiids</taxon>
        <taxon>Lamiales</taxon>
        <taxon>Oleaceae</taxon>
        <taxon>Forsythieae</taxon>
        <taxon>Abeliophyllum</taxon>
    </lineage>
</organism>
<reference evidence="3" key="1">
    <citation type="submission" date="2024-07" db="EMBL/GenBank/DDBJ databases">
        <title>Two chromosome-level genome assemblies of Korean endemic species Abeliophyllum distichum and Forsythia ovata (Oleaceae).</title>
        <authorList>
            <person name="Jang H."/>
        </authorList>
    </citation>
    <scope>NUCLEOTIDE SEQUENCE [LARGE SCALE GENOMIC DNA]</scope>
</reference>
<dbReference type="AlphaFoldDB" id="A0ABD1NT15"/>
<accession>A0ABD1NT15</accession>
<evidence type="ECO:0000313" key="2">
    <source>
        <dbReference type="EMBL" id="KAL2454755.1"/>
    </source>
</evidence>
<feature type="region of interest" description="Disordered" evidence="1">
    <location>
        <begin position="35"/>
        <end position="99"/>
    </location>
</feature>
<feature type="compositionally biased region" description="Basic and acidic residues" evidence="1">
    <location>
        <begin position="50"/>
        <end position="62"/>
    </location>
</feature>
<keyword evidence="3" id="KW-1185">Reference proteome</keyword>
<name>A0ABD1NT15_9LAMI</name>
<dbReference type="Proteomes" id="UP001604336">
    <property type="component" value="Unassembled WGS sequence"/>
</dbReference>
<comment type="caution">
    <text evidence="2">The sequence shown here is derived from an EMBL/GenBank/DDBJ whole genome shotgun (WGS) entry which is preliminary data.</text>
</comment>
<evidence type="ECO:0000256" key="1">
    <source>
        <dbReference type="SAM" id="MobiDB-lite"/>
    </source>
</evidence>
<dbReference type="EMBL" id="JBFOLK010000283">
    <property type="protein sequence ID" value="KAL2454755.1"/>
    <property type="molecule type" value="Genomic_DNA"/>
</dbReference>
<protein>
    <submittedName>
        <fullName evidence="2">WRKY transcription factor 7</fullName>
    </submittedName>
</protein>
<proteinExistence type="predicted"/>
<sequence>MDVIPHANHQAVADVPVNKFRKFISLLDPNQTGHARFRRGPITNVNNHQQKFETRSERKNSSEKNYCSTPIQRLPPLPPVKNGSNERKESSTSISFASQASSFISSLTSDTESMQPSMSSGFQINLSQVLAALRYRHRPLR</sequence>
<evidence type="ECO:0000313" key="3">
    <source>
        <dbReference type="Proteomes" id="UP001604336"/>
    </source>
</evidence>
<gene>
    <name evidence="2" type="ORF">Adt_47746</name>
</gene>